<dbReference type="GO" id="GO:0005178">
    <property type="term" value="F:integrin binding"/>
    <property type="evidence" value="ECO:0007669"/>
    <property type="project" value="InterPro"/>
</dbReference>
<reference evidence="15" key="1">
    <citation type="submission" date="2025-08" db="UniProtKB">
        <authorList>
            <consortium name="Ensembl"/>
        </authorList>
    </citation>
    <scope>IDENTIFICATION</scope>
</reference>
<keyword evidence="4" id="KW-0732">Signal</keyword>
<comment type="similarity">
    <text evidence="2">Belongs to the immunoglobulin superfamily. ICAM family.</text>
</comment>
<evidence type="ECO:0000313" key="15">
    <source>
        <dbReference type="Ensembl" id="ENSCMMP00000018588.1"/>
    </source>
</evidence>
<accession>A0A8C3GLN2</accession>
<dbReference type="Ensembl" id="ENSCMMT00000020404.1">
    <property type="protein sequence ID" value="ENSCMMP00000018588.1"/>
    <property type="gene ID" value="ENSCMMG00000011754.1"/>
</dbReference>
<comment type="subcellular location">
    <subcellularLocation>
        <location evidence="1">Membrane</location>
        <topology evidence="1">Single-pass type I membrane protein</topology>
    </subcellularLocation>
</comment>
<dbReference type="Gene3D" id="2.60.40.10">
    <property type="entry name" value="Immunoglobulins"/>
    <property type="match status" value="3"/>
</dbReference>
<dbReference type="Proteomes" id="UP000694556">
    <property type="component" value="Unassembled WGS sequence"/>
</dbReference>
<dbReference type="GO" id="GO:0098609">
    <property type="term" value="P:cell-cell adhesion"/>
    <property type="evidence" value="ECO:0007669"/>
    <property type="project" value="InterPro"/>
</dbReference>
<keyword evidence="9" id="KW-1015">Disulfide bond</keyword>
<feature type="domain" description="Intercellular adhesion molecule N-terminal" evidence="14">
    <location>
        <begin position="206"/>
        <end position="299"/>
    </location>
</feature>
<evidence type="ECO:0000256" key="4">
    <source>
        <dbReference type="ARBA" id="ARBA00022729"/>
    </source>
</evidence>
<keyword evidence="16" id="KW-1185">Reference proteome</keyword>
<evidence type="ECO:0000256" key="2">
    <source>
        <dbReference type="ARBA" id="ARBA00005925"/>
    </source>
</evidence>
<evidence type="ECO:0000256" key="10">
    <source>
        <dbReference type="ARBA" id="ARBA00023180"/>
    </source>
</evidence>
<reference evidence="15" key="2">
    <citation type="submission" date="2025-09" db="UniProtKB">
        <authorList>
            <consortium name="Ensembl"/>
        </authorList>
    </citation>
    <scope>IDENTIFICATION</scope>
</reference>
<dbReference type="InterPro" id="IPR036179">
    <property type="entry name" value="Ig-like_dom_sf"/>
</dbReference>
<dbReference type="Pfam" id="PF03921">
    <property type="entry name" value="ICAM_N"/>
    <property type="match status" value="1"/>
</dbReference>
<evidence type="ECO:0000256" key="12">
    <source>
        <dbReference type="SAM" id="MobiDB-lite"/>
    </source>
</evidence>
<evidence type="ECO:0000256" key="9">
    <source>
        <dbReference type="ARBA" id="ARBA00023157"/>
    </source>
</evidence>
<dbReference type="AlphaFoldDB" id="A0A8C3GLN2"/>
<dbReference type="InterPro" id="IPR013768">
    <property type="entry name" value="ICAM_N"/>
</dbReference>
<evidence type="ECO:0000256" key="5">
    <source>
        <dbReference type="ARBA" id="ARBA00022737"/>
    </source>
</evidence>
<name>A0A8C3GLN2_CAIMO</name>
<dbReference type="InterPro" id="IPR047012">
    <property type="entry name" value="ICAM_VCAM"/>
</dbReference>
<evidence type="ECO:0000256" key="1">
    <source>
        <dbReference type="ARBA" id="ARBA00004479"/>
    </source>
</evidence>
<dbReference type="InterPro" id="IPR003987">
    <property type="entry name" value="ICAM_VCAM_N"/>
</dbReference>
<keyword evidence="8 13" id="KW-0472">Membrane</keyword>
<dbReference type="SUPFAM" id="SSF48726">
    <property type="entry name" value="Immunoglobulin"/>
    <property type="match status" value="3"/>
</dbReference>
<evidence type="ECO:0000256" key="7">
    <source>
        <dbReference type="ARBA" id="ARBA00022989"/>
    </source>
</evidence>
<evidence type="ECO:0000256" key="13">
    <source>
        <dbReference type="SAM" id="Phobius"/>
    </source>
</evidence>
<keyword evidence="7 13" id="KW-1133">Transmembrane helix</keyword>
<dbReference type="InterPro" id="IPR013783">
    <property type="entry name" value="Ig-like_fold"/>
</dbReference>
<evidence type="ECO:0000256" key="8">
    <source>
        <dbReference type="ARBA" id="ARBA00023136"/>
    </source>
</evidence>
<protein>
    <recommendedName>
        <fullName evidence="14">Intercellular adhesion molecule N-terminal domain-containing protein</fullName>
    </recommendedName>
</protein>
<keyword evidence="10" id="KW-0325">Glycoprotein</keyword>
<dbReference type="PANTHER" id="PTHR13771">
    <property type="entry name" value="INTERCELLULAR ADHESION MOLECULE"/>
    <property type="match status" value="1"/>
</dbReference>
<dbReference type="GO" id="GO:0005886">
    <property type="term" value="C:plasma membrane"/>
    <property type="evidence" value="ECO:0007669"/>
    <property type="project" value="TreeGrafter"/>
</dbReference>
<sequence>APSLVPGSQFGTGGSCSGLLALGTGFGSGLTLWYWGPSLVPGFQFGDWGSCFGFWAPGFGEGALVWFRAPSLVPGSQFGTGGSCSGHPGLGLGHWFGSRLTLWFRGPHWVPGSQFGTGGPYSGFWGPGFGDGLLAFGTGVPVCFSPPLGLDLGADPPPAFGVPAFGSGGPAFNSRLPFWGWGLPLGHGPRPRWLPPGGALTGAARGTFTVRAWPQVAVVPFGGSVAINCSHSACPAPETTLGLETSLTKNAAEAGGSWQKFVLVNVSEWSPRPAICHATCGAQRATVTATILVYRVPERVVLEPVPAVAVGESLNLTCRVAEAAPLANLTVTLRRGGETLRTQSFGAAAAGSASVAVSHLLTVGPGDQGQDVSCCFNLSLAPRHSFSNCSAVPIQLTGNGEDRRCSGPPPPPFGHHFPFFFSSAAPLPLSLSPWPLLSLSLSLSATPLLFHFFPFATPFPFSLSLSLQPPLFPFSPFPFLPPWPSLFPFPFFFSPWPSLFPFPFFFSPWPSLFPFPFFFPLGRPFSPFPFFFPLAVPFPLSLFFPPLAVPFPLSLSPFPPASFFSHLHPQSISSPTPSPHPAPINSPGHRGGSQTSPGATPCPFFPSPAVPKKVMLELVPQMAPGKNYTVTCQVESDGVIHNLTVTLCRGREKLAATTFPQTPSMNVSYIITARKQDHGENLTCQASGPRFNRTSAPVTMEVVGESPGAPRALSHPCPVPIPGPVSVFLSPYCPHPIIVITRPHPHLVPVPILSPSPSRP</sequence>
<keyword evidence="5" id="KW-0677">Repeat</keyword>
<feature type="transmembrane region" description="Helical" evidence="13">
    <location>
        <begin position="528"/>
        <end position="549"/>
    </location>
</feature>
<keyword evidence="11" id="KW-0393">Immunoglobulin domain</keyword>
<dbReference type="PRINTS" id="PR01472">
    <property type="entry name" value="ICAMVCAM1"/>
</dbReference>
<evidence type="ECO:0000256" key="6">
    <source>
        <dbReference type="ARBA" id="ARBA00022889"/>
    </source>
</evidence>
<organism evidence="15 16">
    <name type="scientific">Cairina moschata</name>
    <name type="common">Muscovy duck</name>
    <dbReference type="NCBI Taxonomy" id="8855"/>
    <lineage>
        <taxon>Eukaryota</taxon>
        <taxon>Metazoa</taxon>
        <taxon>Chordata</taxon>
        <taxon>Craniata</taxon>
        <taxon>Vertebrata</taxon>
        <taxon>Euteleostomi</taxon>
        <taxon>Archelosauria</taxon>
        <taxon>Archosauria</taxon>
        <taxon>Dinosauria</taxon>
        <taxon>Saurischia</taxon>
        <taxon>Theropoda</taxon>
        <taxon>Coelurosauria</taxon>
        <taxon>Aves</taxon>
        <taxon>Neognathae</taxon>
        <taxon>Galloanserae</taxon>
        <taxon>Anseriformes</taxon>
        <taxon>Anatidae</taxon>
        <taxon>Anatinae</taxon>
        <taxon>Cairina</taxon>
    </lineage>
</organism>
<evidence type="ECO:0000256" key="3">
    <source>
        <dbReference type="ARBA" id="ARBA00022692"/>
    </source>
</evidence>
<evidence type="ECO:0000259" key="14">
    <source>
        <dbReference type="Pfam" id="PF03921"/>
    </source>
</evidence>
<keyword evidence="6" id="KW-0130">Cell adhesion</keyword>
<keyword evidence="3 13" id="KW-0812">Transmembrane</keyword>
<evidence type="ECO:0000313" key="16">
    <source>
        <dbReference type="Proteomes" id="UP000694556"/>
    </source>
</evidence>
<proteinExistence type="inferred from homology"/>
<evidence type="ECO:0000256" key="11">
    <source>
        <dbReference type="ARBA" id="ARBA00023319"/>
    </source>
</evidence>
<feature type="region of interest" description="Disordered" evidence="12">
    <location>
        <begin position="570"/>
        <end position="602"/>
    </location>
</feature>
<dbReference type="PANTHER" id="PTHR13771:SF9">
    <property type="entry name" value="INTERCELLULAR ADHESION MOLECULE 5"/>
    <property type="match status" value="1"/>
</dbReference>